<evidence type="ECO:0000256" key="1">
    <source>
        <dbReference type="SAM" id="MobiDB-lite"/>
    </source>
</evidence>
<organism evidence="2 3">
    <name type="scientific">Thalassiosira oceanica</name>
    <name type="common">Marine diatom</name>
    <dbReference type="NCBI Taxonomy" id="159749"/>
    <lineage>
        <taxon>Eukaryota</taxon>
        <taxon>Sar</taxon>
        <taxon>Stramenopiles</taxon>
        <taxon>Ochrophyta</taxon>
        <taxon>Bacillariophyta</taxon>
        <taxon>Coscinodiscophyceae</taxon>
        <taxon>Thalassiosirophycidae</taxon>
        <taxon>Thalassiosirales</taxon>
        <taxon>Thalassiosiraceae</taxon>
        <taxon>Thalassiosira</taxon>
    </lineage>
</organism>
<feature type="compositionally biased region" description="Polar residues" evidence="1">
    <location>
        <begin position="20"/>
        <end position="31"/>
    </location>
</feature>
<accession>K0SC94</accession>
<evidence type="ECO:0000313" key="2">
    <source>
        <dbReference type="EMBL" id="EJK58561.1"/>
    </source>
</evidence>
<gene>
    <name evidence="2" type="ORF">THAOC_21304</name>
</gene>
<dbReference type="AlphaFoldDB" id="K0SC94"/>
<dbReference type="Proteomes" id="UP000266841">
    <property type="component" value="Unassembled WGS sequence"/>
</dbReference>
<keyword evidence="3" id="KW-1185">Reference proteome</keyword>
<feature type="compositionally biased region" description="Low complexity" evidence="1">
    <location>
        <begin position="1"/>
        <end position="14"/>
    </location>
</feature>
<dbReference type="EMBL" id="AGNL01024906">
    <property type="protein sequence ID" value="EJK58561.1"/>
    <property type="molecule type" value="Genomic_DNA"/>
</dbReference>
<comment type="caution">
    <text evidence="2">The sequence shown here is derived from an EMBL/GenBank/DDBJ whole genome shotgun (WGS) entry which is preliminary data.</text>
</comment>
<feature type="region of interest" description="Disordered" evidence="1">
    <location>
        <begin position="1"/>
        <end position="61"/>
    </location>
</feature>
<reference evidence="2 3" key="1">
    <citation type="journal article" date="2012" name="Genome Biol.">
        <title>Genome and low-iron response of an oceanic diatom adapted to chronic iron limitation.</title>
        <authorList>
            <person name="Lommer M."/>
            <person name="Specht M."/>
            <person name="Roy A.S."/>
            <person name="Kraemer L."/>
            <person name="Andreson R."/>
            <person name="Gutowska M.A."/>
            <person name="Wolf J."/>
            <person name="Bergner S.V."/>
            <person name="Schilhabel M.B."/>
            <person name="Klostermeier U.C."/>
            <person name="Beiko R.G."/>
            <person name="Rosenstiel P."/>
            <person name="Hippler M."/>
            <person name="Laroche J."/>
        </authorList>
    </citation>
    <scope>NUCLEOTIDE SEQUENCE [LARGE SCALE GENOMIC DNA]</scope>
    <source>
        <strain evidence="2 3">CCMP1005</strain>
    </source>
</reference>
<evidence type="ECO:0000313" key="3">
    <source>
        <dbReference type="Proteomes" id="UP000266841"/>
    </source>
</evidence>
<sequence>MNHPGDGNNPPGGDAAEDSLVSSGYARSSSMRPAPTSSNSNEVASSAAAPRSAPIPMTTTAFPPYTHQQLVHLQQLQLMTMMQQQQQQHRQQETILPFHPGRGLSSFQAEMTNPIMSSHVTDQFEEINRDAQNYTFAPIQVTPSGSARCVTKAWSVSRRENSSAKPRIVEEIDGTLRCGCLEDINRGMPCRHIQSITGGAFVAAQFHSHHHRIEEAEICPVAAPLDDECDFSGNSSS</sequence>
<feature type="compositionally biased region" description="Low complexity" evidence="1">
    <location>
        <begin position="37"/>
        <end position="56"/>
    </location>
</feature>
<feature type="non-terminal residue" evidence="2">
    <location>
        <position position="237"/>
    </location>
</feature>
<name>K0SC94_THAOC</name>
<protein>
    <submittedName>
        <fullName evidence="2">Uncharacterized protein</fullName>
    </submittedName>
</protein>
<proteinExistence type="predicted"/>